<dbReference type="AlphaFoldDB" id="A0A0E9TQZ2"/>
<accession>A0A0E9TQZ2</accession>
<protein>
    <submittedName>
        <fullName evidence="1">Uncharacterized protein</fullName>
    </submittedName>
</protein>
<proteinExistence type="predicted"/>
<evidence type="ECO:0000313" key="1">
    <source>
        <dbReference type="EMBL" id="JAH55857.1"/>
    </source>
</evidence>
<sequence length="48" mass="5494">MTCLVSGTSNNNSYISNNYFLTSEDEHVRAFVQFPLRSLYVPCVTDLF</sequence>
<reference evidence="1" key="1">
    <citation type="submission" date="2014-11" db="EMBL/GenBank/DDBJ databases">
        <authorList>
            <person name="Amaro Gonzalez C."/>
        </authorList>
    </citation>
    <scope>NUCLEOTIDE SEQUENCE</scope>
</reference>
<reference evidence="1" key="2">
    <citation type="journal article" date="2015" name="Fish Shellfish Immunol.">
        <title>Early steps in the European eel (Anguilla anguilla)-Vibrio vulnificus interaction in the gills: Role of the RtxA13 toxin.</title>
        <authorList>
            <person name="Callol A."/>
            <person name="Pajuelo D."/>
            <person name="Ebbesson L."/>
            <person name="Teles M."/>
            <person name="MacKenzie S."/>
            <person name="Amaro C."/>
        </authorList>
    </citation>
    <scope>NUCLEOTIDE SEQUENCE</scope>
</reference>
<name>A0A0E9TQZ2_ANGAN</name>
<organism evidence="1">
    <name type="scientific">Anguilla anguilla</name>
    <name type="common">European freshwater eel</name>
    <name type="synonym">Muraena anguilla</name>
    <dbReference type="NCBI Taxonomy" id="7936"/>
    <lineage>
        <taxon>Eukaryota</taxon>
        <taxon>Metazoa</taxon>
        <taxon>Chordata</taxon>
        <taxon>Craniata</taxon>
        <taxon>Vertebrata</taxon>
        <taxon>Euteleostomi</taxon>
        <taxon>Actinopterygii</taxon>
        <taxon>Neopterygii</taxon>
        <taxon>Teleostei</taxon>
        <taxon>Anguilliformes</taxon>
        <taxon>Anguillidae</taxon>
        <taxon>Anguilla</taxon>
    </lineage>
</organism>
<dbReference type="EMBL" id="GBXM01052720">
    <property type="protein sequence ID" value="JAH55857.1"/>
    <property type="molecule type" value="Transcribed_RNA"/>
</dbReference>